<feature type="transmembrane region" description="Helical" evidence="1">
    <location>
        <begin position="879"/>
        <end position="901"/>
    </location>
</feature>
<feature type="transmembrane region" description="Helical" evidence="1">
    <location>
        <begin position="439"/>
        <end position="469"/>
    </location>
</feature>
<sequence length="1019" mass="113163">MIRKLIERPIAVTMCTIAVIVLGIVASRMLPISLMPEVDIPQITVRVNAPNTSARELQASVISPLRSQLMQTGHLREITAEAKDGAGIIFLQFDYGADIDYIFIDVNERIDRAMGSLPKEVERPTVVKASATDIPAFYLNLTLADSEATGRLSDRARENKLIEMSNFAATVIAKRLEQLPQVAFVDMSGRLYPELAVIPDMARLEALGVEISQIETAIEANNINMGNLTVRDGQYQYNIRFNSTLSGRKDIEQIPLNIEGRIFRLSELATVVERPQQRQGLVLSDGREAITLAVIKQSDARMGDLKREVSRLVDNLRWDYPDIDFTVTRDQTQLLDYSIDNLESNLIVGAVLACLVIFLFMQDFRAPVLITLTIPLSLLVSLLFFFILGISINIISLSGLILGLGMMVDNSIIVIDNISQRWDRGEALKDAVSTGTGEVFAALLSSVMTTCSIFIPLIFLSGIAGAMFYDQAMAVTIGLVSSLIVAMTIIPVYYHLLYRKQHRRGRNRILQKIGVRDMAGAYERSLVWVFRHQRLVLALVLGFTAAGIFFYYELEKTTMPAIDKEDIILHVDWNRPITAAENRHRTERLVAALGEAVTHATVMAGQQQFVLSHTTETAGNETLTYIRVSDPDSLAPVVARAQAFVRSAYPEAAFRTEEAGNIFDMIFADNSAMLTARLRPTSGSAEPDKLNPLLAAVRDSLPGIRIEPVVWQEHVTLYADRDLMSLYRVDYAALYYALKSAFNENRIMEINQGQYSLPVSLGAGERTVREILASHTVLSDDKVEIPVSLLLTESPDRDLRNIVSGAEGEYYPLNLDMPDSQVPGAMTAVRNAVERNDDFEVSFSGGWFDSRDTLRQLAMVLTVSLLLLYFILASQFESLVQPFIIMSEIVVDISGALLILWVCGSSINLMSLIGLVVMSGIVINDSILKVDTFNRLRKEGYGVLRAVLTGGDRRLKPIIMTSLTTILAIVPFLFSGGMGNDLQRPLSLAIIGGMVFGTIVSVYFIPIFYYYIYRKRSGK</sequence>
<dbReference type="AlphaFoldDB" id="A0A379MNM4"/>
<name>A0A379MNM4_9BACT</name>
<proteinExistence type="predicted"/>
<keyword evidence="1" id="KW-0812">Transmembrane</keyword>
<feature type="transmembrane region" description="Helical" evidence="1">
    <location>
        <begin position="986"/>
        <end position="1012"/>
    </location>
</feature>
<dbReference type="Gene3D" id="1.20.1640.10">
    <property type="entry name" value="Multidrug efflux transporter AcrB transmembrane domain"/>
    <property type="match status" value="2"/>
</dbReference>
<feature type="transmembrane region" description="Helical" evidence="1">
    <location>
        <begin position="394"/>
        <end position="418"/>
    </location>
</feature>
<dbReference type="Proteomes" id="UP000255233">
    <property type="component" value="Unassembled WGS sequence"/>
</dbReference>
<feature type="transmembrane region" description="Helical" evidence="1">
    <location>
        <begin position="344"/>
        <end position="361"/>
    </location>
</feature>
<feature type="transmembrane region" description="Helical" evidence="1">
    <location>
        <begin position="535"/>
        <end position="552"/>
    </location>
</feature>
<evidence type="ECO:0000256" key="1">
    <source>
        <dbReference type="SAM" id="Phobius"/>
    </source>
</evidence>
<dbReference type="Gene3D" id="3.30.70.1320">
    <property type="entry name" value="Multidrug efflux transporter AcrB pore domain like"/>
    <property type="match status" value="1"/>
</dbReference>
<protein>
    <submittedName>
        <fullName evidence="2">Multidrug transporter MdtC</fullName>
    </submittedName>
</protein>
<dbReference type="STRING" id="880526.GCA_000427365_01092"/>
<organism evidence="2 3">
    <name type="scientific">Rikenella microfusus</name>
    <dbReference type="NCBI Taxonomy" id="28139"/>
    <lineage>
        <taxon>Bacteria</taxon>
        <taxon>Pseudomonadati</taxon>
        <taxon>Bacteroidota</taxon>
        <taxon>Bacteroidia</taxon>
        <taxon>Bacteroidales</taxon>
        <taxon>Rikenellaceae</taxon>
        <taxon>Rikenella</taxon>
    </lineage>
</organism>
<dbReference type="SUPFAM" id="SSF82866">
    <property type="entry name" value="Multidrug efflux transporter AcrB transmembrane domain"/>
    <property type="match status" value="2"/>
</dbReference>
<keyword evidence="1" id="KW-0472">Membrane</keyword>
<dbReference type="OrthoDB" id="9798415at2"/>
<dbReference type="InterPro" id="IPR001036">
    <property type="entry name" value="Acrflvin-R"/>
</dbReference>
<evidence type="ECO:0000313" key="3">
    <source>
        <dbReference type="Proteomes" id="UP000255233"/>
    </source>
</evidence>
<feature type="transmembrane region" description="Helical" evidence="1">
    <location>
        <begin position="368"/>
        <end position="388"/>
    </location>
</feature>
<dbReference type="Gene3D" id="3.30.2090.10">
    <property type="entry name" value="Multidrug efflux transporter AcrB TolC docking domain, DN and DC subdomains"/>
    <property type="match status" value="2"/>
</dbReference>
<dbReference type="RefSeq" id="WP_027290825.1">
    <property type="nucleotide sequence ID" value="NZ_DBEWVC010000123.1"/>
</dbReference>
<dbReference type="PRINTS" id="PR00702">
    <property type="entry name" value="ACRIFLAVINRP"/>
</dbReference>
<dbReference type="PANTHER" id="PTHR32063">
    <property type="match status" value="1"/>
</dbReference>
<dbReference type="GO" id="GO:0042910">
    <property type="term" value="F:xenobiotic transmembrane transporter activity"/>
    <property type="evidence" value="ECO:0007669"/>
    <property type="project" value="TreeGrafter"/>
</dbReference>
<keyword evidence="1" id="KW-1133">Transmembrane helix</keyword>
<reference evidence="2 3" key="1">
    <citation type="submission" date="2018-06" db="EMBL/GenBank/DDBJ databases">
        <authorList>
            <consortium name="Pathogen Informatics"/>
            <person name="Doyle S."/>
        </authorList>
    </citation>
    <scope>NUCLEOTIDE SEQUENCE [LARGE SCALE GENOMIC DNA]</scope>
    <source>
        <strain evidence="2 3">NCTC11190</strain>
    </source>
</reference>
<feature type="transmembrane region" description="Helical" evidence="1">
    <location>
        <begin position="475"/>
        <end position="498"/>
    </location>
</feature>
<feature type="transmembrane region" description="Helical" evidence="1">
    <location>
        <begin position="12"/>
        <end position="30"/>
    </location>
</feature>
<evidence type="ECO:0000313" key="2">
    <source>
        <dbReference type="EMBL" id="SUE33153.1"/>
    </source>
</evidence>
<feature type="transmembrane region" description="Helical" evidence="1">
    <location>
        <begin position="955"/>
        <end position="974"/>
    </location>
</feature>
<feature type="transmembrane region" description="Helical" evidence="1">
    <location>
        <begin position="854"/>
        <end position="872"/>
    </location>
</feature>
<accession>A0A379MNM4</accession>
<dbReference type="Gene3D" id="3.30.70.1430">
    <property type="entry name" value="Multidrug efflux transporter AcrB pore domain"/>
    <property type="match status" value="2"/>
</dbReference>
<dbReference type="Gene3D" id="3.30.70.1440">
    <property type="entry name" value="Multidrug efflux transporter AcrB pore domain"/>
    <property type="match status" value="1"/>
</dbReference>
<dbReference type="SUPFAM" id="SSF82714">
    <property type="entry name" value="Multidrug efflux transporter AcrB TolC docking domain, DN and DC subdomains"/>
    <property type="match status" value="1"/>
</dbReference>
<dbReference type="GO" id="GO:0005886">
    <property type="term" value="C:plasma membrane"/>
    <property type="evidence" value="ECO:0007669"/>
    <property type="project" value="TreeGrafter"/>
</dbReference>
<gene>
    <name evidence="2" type="primary">mdtC</name>
    <name evidence="2" type="ORF">NCTC11190_00350</name>
</gene>
<keyword evidence="3" id="KW-1185">Reference proteome</keyword>
<dbReference type="InterPro" id="IPR027463">
    <property type="entry name" value="AcrB_DN_DC_subdom"/>
</dbReference>
<dbReference type="PANTHER" id="PTHR32063:SF0">
    <property type="entry name" value="SWARMING MOTILITY PROTEIN SWRC"/>
    <property type="match status" value="1"/>
</dbReference>
<dbReference type="Pfam" id="PF00873">
    <property type="entry name" value="ACR_tran"/>
    <property type="match status" value="1"/>
</dbReference>
<dbReference type="SUPFAM" id="SSF82693">
    <property type="entry name" value="Multidrug efflux transporter AcrB pore domain, PN1, PN2, PC1 and PC2 subdomains"/>
    <property type="match status" value="2"/>
</dbReference>
<feature type="transmembrane region" description="Helical" evidence="1">
    <location>
        <begin position="907"/>
        <end position="928"/>
    </location>
</feature>
<dbReference type="EMBL" id="UGVL01000001">
    <property type="protein sequence ID" value="SUE33153.1"/>
    <property type="molecule type" value="Genomic_DNA"/>
</dbReference>